<sequence length="69" mass="7929">MAAVIQAPCKGCEKREIGCHGWCKAYLAYQDENNMYKAMSANNRKSLSPTKSFTKRQRELIRKGMKCVR</sequence>
<reference evidence="1" key="1">
    <citation type="journal article" date="2021" name="Proc. Natl. Acad. Sci. U.S.A.">
        <title>A Catalog of Tens of Thousands of Viruses from Human Metagenomes Reveals Hidden Associations with Chronic Diseases.</title>
        <authorList>
            <person name="Tisza M.J."/>
            <person name="Buck C.B."/>
        </authorList>
    </citation>
    <scope>NUCLEOTIDE SEQUENCE</scope>
    <source>
        <strain evidence="1">CtbgC51</strain>
    </source>
</reference>
<name>A0A8S5TFR8_9CAUD</name>
<dbReference type="EMBL" id="BK032817">
    <property type="protein sequence ID" value="DAF61831.1"/>
    <property type="molecule type" value="Genomic_DNA"/>
</dbReference>
<proteinExistence type="predicted"/>
<organism evidence="1">
    <name type="scientific">Siphoviridae sp. ctbgC51</name>
    <dbReference type="NCBI Taxonomy" id="2827901"/>
    <lineage>
        <taxon>Viruses</taxon>
        <taxon>Duplodnaviria</taxon>
        <taxon>Heunggongvirae</taxon>
        <taxon>Uroviricota</taxon>
        <taxon>Caudoviricetes</taxon>
    </lineage>
</organism>
<accession>A0A8S5TFR8</accession>
<evidence type="ECO:0000313" key="1">
    <source>
        <dbReference type="EMBL" id="DAF61831.1"/>
    </source>
</evidence>
<protein>
    <submittedName>
        <fullName evidence="1">Uncharacterized protein</fullName>
    </submittedName>
</protein>